<dbReference type="EMBL" id="CP055901">
    <property type="protein sequence ID" value="QKX61192.1"/>
    <property type="molecule type" value="Genomic_DNA"/>
</dbReference>
<name>A0A7H8R4C5_TALRU</name>
<comment type="similarity">
    <text evidence="1">Belongs to the RRP15 family.</text>
</comment>
<dbReference type="Pfam" id="PF07890">
    <property type="entry name" value="Rrp15p"/>
    <property type="match status" value="1"/>
</dbReference>
<dbReference type="GeneID" id="55995828"/>
<feature type="compositionally biased region" description="Acidic residues" evidence="2">
    <location>
        <begin position="102"/>
        <end position="146"/>
    </location>
</feature>
<dbReference type="AlphaFoldDB" id="A0A7H8R4C5"/>
<dbReference type="PANTHER" id="PTHR13245">
    <property type="entry name" value="RRP15-LIKE PROTEIN"/>
    <property type="match status" value="1"/>
</dbReference>
<evidence type="ECO:0000313" key="3">
    <source>
        <dbReference type="EMBL" id="QKX61192.1"/>
    </source>
</evidence>
<gene>
    <name evidence="3" type="ORF">TRUGW13939_08339</name>
</gene>
<dbReference type="GO" id="GO:0000470">
    <property type="term" value="P:maturation of LSU-rRNA"/>
    <property type="evidence" value="ECO:0007669"/>
    <property type="project" value="TreeGrafter"/>
</dbReference>
<evidence type="ECO:0008006" key="5">
    <source>
        <dbReference type="Google" id="ProtNLM"/>
    </source>
</evidence>
<accession>A0A7H8R4C5</accession>
<dbReference type="OrthoDB" id="20949at2759"/>
<dbReference type="RefSeq" id="XP_035347367.1">
    <property type="nucleotide sequence ID" value="XM_035491474.1"/>
</dbReference>
<feature type="compositionally biased region" description="Basic residues" evidence="2">
    <location>
        <begin position="21"/>
        <end position="30"/>
    </location>
</feature>
<evidence type="ECO:0000256" key="2">
    <source>
        <dbReference type="SAM" id="MobiDB-lite"/>
    </source>
</evidence>
<sequence length="312" mass="34468">MGITAASKKRKVRDGMAGKVQPKKKFKKQAAYHSSSEDDSNDDDEEAEEVFAPVNLLDSDSEKEYTNAPRSKSNGAKPTEKKIKSAKNPSKKTNNDEKSDESGDNDDAEDKEELEELENDSYPEAEEGDDDNDMSDAFGSDDDDNDGNQKKVPKRHDPSVFSTSISKILSTKLSTAARADPVLSRSKNAVQASAELANERLEQRARAKLRAEKKEELDRGRVRDVLGIERGQAGETAEEEKRLRKIAQRGVVKLFNAVRAAQVRGEEAAREEQKKGTIGMEERKKAANEVSKQSFLDLINGKKGAPLNIEEA</sequence>
<feature type="region of interest" description="Disordered" evidence="2">
    <location>
        <begin position="1"/>
        <end position="163"/>
    </location>
</feature>
<keyword evidence="4" id="KW-1185">Reference proteome</keyword>
<dbReference type="GO" id="GO:0030687">
    <property type="term" value="C:preribosome, large subunit precursor"/>
    <property type="evidence" value="ECO:0007669"/>
    <property type="project" value="TreeGrafter"/>
</dbReference>
<reference evidence="4" key="1">
    <citation type="submission" date="2020-06" db="EMBL/GenBank/DDBJ databases">
        <title>A chromosome-scale genome assembly of Talaromyces rugulosus W13939.</title>
        <authorList>
            <person name="Wang B."/>
            <person name="Guo L."/>
            <person name="Ye K."/>
            <person name="Wang L."/>
        </authorList>
    </citation>
    <scope>NUCLEOTIDE SEQUENCE [LARGE SCALE GENOMIC DNA]</scope>
    <source>
        <strain evidence="4">W13939</strain>
    </source>
</reference>
<dbReference type="Proteomes" id="UP000509510">
    <property type="component" value="Chromosome IV"/>
</dbReference>
<dbReference type="InterPro" id="IPR012459">
    <property type="entry name" value="Rrp15"/>
</dbReference>
<organism evidence="3 4">
    <name type="scientific">Talaromyces rugulosus</name>
    <name type="common">Penicillium rugulosum</name>
    <dbReference type="NCBI Taxonomy" id="121627"/>
    <lineage>
        <taxon>Eukaryota</taxon>
        <taxon>Fungi</taxon>
        <taxon>Dikarya</taxon>
        <taxon>Ascomycota</taxon>
        <taxon>Pezizomycotina</taxon>
        <taxon>Eurotiomycetes</taxon>
        <taxon>Eurotiomycetidae</taxon>
        <taxon>Eurotiales</taxon>
        <taxon>Trichocomaceae</taxon>
        <taxon>Talaromyces</taxon>
        <taxon>Talaromyces sect. Islandici</taxon>
    </lineage>
</organism>
<dbReference type="GO" id="GO:0000460">
    <property type="term" value="P:maturation of 5.8S rRNA"/>
    <property type="evidence" value="ECO:0007669"/>
    <property type="project" value="TreeGrafter"/>
</dbReference>
<evidence type="ECO:0000313" key="4">
    <source>
        <dbReference type="Proteomes" id="UP000509510"/>
    </source>
</evidence>
<feature type="compositionally biased region" description="Acidic residues" evidence="2">
    <location>
        <begin position="37"/>
        <end position="49"/>
    </location>
</feature>
<proteinExistence type="inferred from homology"/>
<dbReference type="KEGG" id="trg:TRUGW13939_08339"/>
<dbReference type="PANTHER" id="PTHR13245:SF14">
    <property type="entry name" value="RRP15-LIKE PROTEIN"/>
    <property type="match status" value="1"/>
</dbReference>
<protein>
    <recommendedName>
        <fullName evidence="5">Rrp15p-domain-containing protein</fullName>
    </recommendedName>
</protein>
<evidence type="ECO:0000256" key="1">
    <source>
        <dbReference type="ARBA" id="ARBA00007462"/>
    </source>
</evidence>